<evidence type="ECO:0000313" key="12">
    <source>
        <dbReference type="EMBL" id="MEA5403627.1"/>
    </source>
</evidence>
<keyword evidence="10" id="KW-0464">Manganese</keyword>
<organism evidence="12 13">
    <name type="scientific">Arcicella gelida</name>
    <dbReference type="NCBI Taxonomy" id="2984195"/>
    <lineage>
        <taxon>Bacteria</taxon>
        <taxon>Pseudomonadati</taxon>
        <taxon>Bacteroidota</taxon>
        <taxon>Cytophagia</taxon>
        <taxon>Cytophagales</taxon>
        <taxon>Flectobacillaceae</taxon>
        <taxon>Arcicella</taxon>
    </lineage>
</organism>
<evidence type="ECO:0000256" key="10">
    <source>
        <dbReference type="ARBA" id="ARBA00023211"/>
    </source>
</evidence>
<accession>A0ABU5S593</accession>
<dbReference type="Pfam" id="PF08774">
    <property type="entry name" value="VRR_NUC"/>
    <property type="match status" value="1"/>
</dbReference>
<comment type="cofactor">
    <cofactor evidence="3">
        <name>Mg(2+)</name>
        <dbReference type="ChEBI" id="CHEBI:18420"/>
    </cofactor>
</comment>
<keyword evidence="7" id="KW-0479">Metal-binding</keyword>
<evidence type="ECO:0000256" key="8">
    <source>
        <dbReference type="ARBA" id="ARBA00022801"/>
    </source>
</evidence>
<keyword evidence="6" id="KW-0540">Nuclease</keyword>
<evidence type="ECO:0000256" key="9">
    <source>
        <dbReference type="ARBA" id="ARBA00022842"/>
    </source>
</evidence>
<comment type="cofactor">
    <cofactor evidence="2">
        <name>Mn(2+)</name>
        <dbReference type="ChEBI" id="CHEBI:29035"/>
    </cofactor>
</comment>
<keyword evidence="13" id="KW-1185">Reference proteome</keyword>
<dbReference type="Gene3D" id="3.40.1350.10">
    <property type="match status" value="1"/>
</dbReference>
<comment type="caution">
    <text evidence="12">The sequence shown here is derived from an EMBL/GenBank/DDBJ whole genome shotgun (WGS) entry which is preliminary data.</text>
</comment>
<keyword evidence="9" id="KW-0460">Magnesium</keyword>
<dbReference type="InterPro" id="IPR033315">
    <property type="entry name" value="Fan1-like"/>
</dbReference>
<evidence type="ECO:0000256" key="1">
    <source>
        <dbReference type="ARBA" id="ARBA00000983"/>
    </source>
</evidence>
<dbReference type="Pfam" id="PF21315">
    <property type="entry name" value="FAN1_HTH"/>
    <property type="match status" value="1"/>
</dbReference>
<evidence type="ECO:0000256" key="5">
    <source>
        <dbReference type="ARBA" id="ARBA00012029"/>
    </source>
</evidence>
<dbReference type="Proteomes" id="UP001303899">
    <property type="component" value="Unassembled WGS sequence"/>
</dbReference>
<sequence>MAPEKIELPPKYYLEYFQYLLTFVQKKYQHILNENEQQFLSSFEALTEDEKCLFIRFANRTGSFFRTEKLKYAEIEDIPEVLNSLINKGFVEPLASKHLSQAYEVLDIFNKSELIFLAKMLNLETKGKASLKKEEVLDWLLEVGDWEEIHFLLNEKDFSAIHAVQHSVVKVCFEEEVQLLKFLFFGTRHGDMSEFVTRDLGFQSYEKYDEDKMVAYFQTRQEVEDKLKVSLAREDFYLMQEAKIEYLEIFNWFMDWTETHRKELTEIAVPTFERFTLKVGAYLEKLKALDEALIVFRLTEQPPSRERQVRILDKLKNKEEAKALCELILAEPQNADEHFFAEDYLNRLEAALQKKKSKKAITQHLHGSESISIDLIWKRQVEMGVIDYYERHGKKATFTENHLWRSLFGLLFWDIIFDTDTLAIHHPLQRSPSDLFKPTFFEKRKERMEERLLMLEDIDATTIYIHNIFFEKYGITNPLVDWYGGLFPLIITLLEKLSPEQISLIMLEMARNLRENVRGFPDLMMWSDGEYCFVEVKSPTDSLSNQQLYWQRFFEKINVQSKVLRVEWQKPNLDEFL</sequence>
<dbReference type="SMART" id="SM00990">
    <property type="entry name" value="VRR_NUC"/>
    <property type="match status" value="1"/>
</dbReference>
<name>A0ABU5S593_9BACT</name>
<dbReference type="EC" id="3.1.4.1" evidence="5"/>
<dbReference type="PANTHER" id="PTHR15749">
    <property type="entry name" value="FANCONI-ASSOCIATED NUCLEASE 1"/>
    <property type="match status" value="1"/>
</dbReference>
<proteinExistence type="inferred from homology"/>
<evidence type="ECO:0000313" key="13">
    <source>
        <dbReference type="Proteomes" id="UP001303899"/>
    </source>
</evidence>
<evidence type="ECO:0000256" key="7">
    <source>
        <dbReference type="ARBA" id="ARBA00022723"/>
    </source>
</evidence>
<feature type="domain" description="VRR-NUC" evidence="11">
    <location>
        <begin position="458"/>
        <end position="568"/>
    </location>
</feature>
<dbReference type="EMBL" id="JAYGIL010000013">
    <property type="protein sequence ID" value="MEA5403627.1"/>
    <property type="molecule type" value="Genomic_DNA"/>
</dbReference>
<evidence type="ECO:0000256" key="6">
    <source>
        <dbReference type="ARBA" id="ARBA00022722"/>
    </source>
</evidence>
<dbReference type="InterPro" id="IPR014883">
    <property type="entry name" value="VRR_NUC"/>
</dbReference>
<evidence type="ECO:0000259" key="11">
    <source>
        <dbReference type="SMART" id="SM00990"/>
    </source>
</evidence>
<gene>
    <name evidence="12" type="ORF">VB776_11945</name>
</gene>
<reference evidence="12 13" key="1">
    <citation type="submission" date="2023-12" db="EMBL/GenBank/DDBJ databases">
        <title>Novel species of the genus Arcicella isolated from rivers.</title>
        <authorList>
            <person name="Lu H."/>
        </authorList>
    </citation>
    <scope>NUCLEOTIDE SEQUENCE [LARGE SCALE GENOMIC DNA]</scope>
    <source>
        <strain evidence="12 13">DC2W</strain>
    </source>
</reference>
<dbReference type="InterPro" id="IPR011856">
    <property type="entry name" value="tRNA_endonuc-like_dom_sf"/>
</dbReference>
<evidence type="ECO:0000256" key="3">
    <source>
        <dbReference type="ARBA" id="ARBA00001946"/>
    </source>
</evidence>
<dbReference type="InterPro" id="IPR049125">
    <property type="entry name" value="FAN1-like_WH"/>
</dbReference>
<evidence type="ECO:0000256" key="2">
    <source>
        <dbReference type="ARBA" id="ARBA00001936"/>
    </source>
</evidence>
<evidence type="ECO:0000256" key="4">
    <source>
        <dbReference type="ARBA" id="ARBA00005533"/>
    </source>
</evidence>
<dbReference type="PANTHER" id="PTHR15749:SF4">
    <property type="entry name" value="FANCONI-ASSOCIATED NUCLEASE 1"/>
    <property type="match status" value="1"/>
</dbReference>
<comment type="similarity">
    <text evidence="4">Belongs to the FAN1 family.</text>
</comment>
<keyword evidence="8" id="KW-0378">Hydrolase</keyword>
<comment type="catalytic activity">
    <reaction evidence="1">
        <text>Hydrolytically removes 5'-nucleotides successively from the 3'-hydroxy termini of 3'-hydroxy-terminated oligonucleotides.</text>
        <dbReference type="EC" id="3.1.4.1"/>
    </reaction>
</comment>
<protein>
    <recommendedName>
        <fullName evidence="5">phosphodiesterase I</fullName>
        <ecNumber evidence="5">3.1.4.1</ecNumber>
    </recommendedName>
</protein>
<dbReference type="RefSeq" id="WP_323329295.1">
    <property type="nucleotide sequence ID" value="NZ_JAYGIL010000013.1"/>
</dbReference>